<protein>
    <submittedName>
        <fullName evidence="2">Prophage maintenance system killer protein</fullName>
    </submittedName>
</protein>
<feature type="domain" description="Fido" evidence="1">
    <location>
        <begin position="6"/>
        <end position="128"/>
    </location>
</feature>
<dbReference type="AlphaFoldDB" id="A0A830PMD3"/>
<dbReference type="SUPFAM" id="SSF140931">
    <property type="entry name" value="Fic-like"/>
    <property type="match status" value="1"/>
</dbReference>
<dbReference type="NCBIfam" id="TIGR01550">
    <property type="entry name" value="DOC_P1"/>
    <property type="match status" value="1"/>
</dbReference>
<dbReference type="InterPro" id="IPR006440">
    <property type="entry name" value="Doc"/>
</dbReference>
<sequence>MEYRYLSSSDLIYVNKRVLEFTGEKQEVIQYPEGLSVIIEQPQMVLFGHELYPSLWLKAAFVLQKSTKKHIFTDGNKRTAYVVTKLFLKLNGYSLKVSKSQGIALMLSVTTSADSEEIMQKVAIFLQKNSVRINK</sequence>
<accession>A0A830PMD3</accession>
<dbReference type="InterPro" id="IPR036597">
    <property type="entry name" value="Fido-like_dom_sf"/>
</dbReference>
<evidence type="ECO:0000259" key="1">
    <source>
        <dbReference type="PROSITE" id="PS51459"/>
    </source>
</evidence>
<evidence type="ECO:0000313" key="2">
    <source>
        <dbReference type="EMBL" id="ABJ59645.1"/>
    </source>
</evidence>
<dbReference type="PANTHER" id="PTHR39426:SF1">
    <property type="entry name" value="HOMOLOGY TO DEATH-ON-CURING PROTEIN OF PHAGE P1"/>
    <property type="match status" value="1"/>
</dbReference>
<dbReference type="Pfam" id="PF02661">
    <property type="entry name" value="Fic"/>
    <property type="match status" value="1"/>
</dbReference>
<dbReference type="RefSeq" id="WP_003647872.1">
    <property type="nucleotide sequence ID" value="NC_008530.1"/>
</dbReference>
<dbReference type="PROSITE" id="PS51459">
    <property type="entry name" value="FIDO"/>
    <property type="match status" value="1"/>
</dbReference>
<dbReference type="InterPro" id="IPR003812">
    <property type="entry name" value="Fido"/>
</dbReference>
<dbReference type="KEGG" id="lga:LGAS_0236"/>
<dbReference type="Gene3D" id="1.20.120.1870">
    <property type="entry name" value="Fic/DOC protein, Fido domain"/>
    <property type="match status" value="1"/>
</dbReference>
<dbReference type="EMBL" id="CP000413">
    <property type="protein sequence ID" value="ABJ59645.1"/>
    <property type="molecule type" value="Genomic_DNA"/>
</dbReference>
<dbReference type="GeneID" id="29640012"/>
<dbReference type="Proteomes" id="UP000000664">
    <property type="component" value="Chromosome"/>
</dbReference>
<dbReference type="InterPro" id="IPR053737">
    <property type="entry name" value="Type_II_TA_Toxin"/>
</dbReference>
<reference evidence="2 3" key="1">
    <citation type="journal article" date="2006" name="Proc. Natl. Acad. Sci. U.S.A.">
        <title>Comparative genomics of the lactic acid bacteria.</title>
        <authorList>
            <person name="Makarova K."/>
            <person name="Slesarev A."/>
            <person name="Wolf Y."/>
            <person name="Sorokin A."/>
            <person name="Mirkin B."/>
            <person name="Koonin E."/>
            <person name="Pavlov A."/>
            <person name="Pavlova N."/>
            <person name="Karamychev V."/>
            <person name="Polouchine N."/>
            <person name="Shakhova V."/>
            <person name="Grigoriev I."/>
            <person name="Lou Y."/>
            <person name="Rohksar D."/>
            <person name="Lucas S."/>
            <person name="Huang K."/>
            <person name="Goodstein D.M."/>
            <person name="Hawkins T."/>
            <person name="Plengvidhya V."/>
            <person name="Welker D."/>
            <person name="Hughes J."/>
            <person name="Goh Y."/>
            <person name="Benson A."/>
            <person name="Baldwin K."/>
            <person name="Lee J.H."/>
            <person name="Diaz-Muniz I."/>
            <person name="Dosti B."/>
            <person name="Smeianov V."/>
            <person name="Wechter W."/>
            <person name="Barabote R."/>
            <person name="Lorca G."/>
            <person name="Altermann E."/>
            <person name="Barrangou R."/>
            <person name="Ganesan B."/>
            <person name="Xie Y."/>
            <person name="Rawsthorne H."/>
            <person name="Tamir D."/>
            <person name="Parker C."/>
            <person name="Breidt F."/>
            <person name="Broadbent J."/>
            <person name="Hutkins R."/>
            <person name="O'Sullivan D."/>
            <person name="Steele J."/>
            <person name="Unlu G."/>
            <person name="Saier M."/>
            <person name="Klaenhammer T."/>
            <person name="Richardson P."/>
            <person name="Kozyavkin S."/>
            <person name="Weimer B."/>
            <person name="Mills D."/>
        </authorList>
    </citation>
    <scope>NUCLEOTIDE SEQUENCE [LARGE SCALE GENOMIC DNA]</scope>
    <source>
        <strain evidence="3">ATCC 33323 / DSM 20243 / BCRC 14619 / CIP 102991 / JCM 1131 / KCTC 3163 / NCIMB 11718 / NCTC 13722 / AM63</strain>
    </source>
</reference>
<evidence type="ECO:0000313" key="3">
    <source>
        <dbReference type="Proteomes" id="UP000000664"/>
    </source>
</evidence>
<dbReference type="GO" id="GO:0016301">
    <property type="term" value="F:kinase activity"/>
    <property type="evidence" value="ECO:0007669"/>
    <property type="project" value="InterPro"/>
</dbReference>
<proteinExistence type="predicted"/>
<name>A0A830PMD3_LACGA</name>
<gene>
    <name evidence="2" type="ordered locus">LGAS_0236</name>
</gene>
<dbReference type="PANTHER" id="PTHR39426">
    <property type="entry name" value="HOMOLOGY TO DEATH-ON-CURING PROTEIN OF PHAGE P1"/>
    <property type="match status" value="1"/>
</dbReference>
<organism evidence="2 3">
    <name type="scientific">Lactobacillus gasseri (strain ATCC 33323 / DSM 20243 / BCRC 14619 / CIP 102991 / JCM 1131 / KCTC 3163 / NCIMB 11718 / NCTC 13722 / AM63)</name>
    <dbReference type="NCBI Taxonomy" id="324831"/>
    <lineage>
        <taxon>Bacteria</taxon>
        <taxon>Bacillati</taxon>
        <taxon>Bacillota</taxon>
        <taxon>Bacilli</taxon>
        <taxon>Lactobacillales</taxon>
        <taxon>Lactobacillaceae</taxon>
        <taxon>Lactobacillus</taxon>
    </lineage>
</organism>